<dbReference type="GO" id="GO:0016020">
    <property type="term" value="C:membrane"/>
    <property type="evidence" value="ECO:0007669"/>
    <property type="project" value="InterPro"/>
</dbReference>
<dbReference type="EMBL" id="QZJZ01000087">
    <property type="protein sequence ID" value="RJP57019.1"/>
    <property type="molecule type" value="Genomic_DNA"/>
</dbReference>
<dbReference type="InterPro" id="IPR003660">
    <property type="entry name" value="HAMP_dom"/>
</dbReference>
<dbReference type="Gene3D" id="6.10.340.10">
    <property type="match status" value="1"/>
</dbReference>
<dbReference type="Pfam" id="PF00672">
    <property type="entry name" value="HAMP"/>
    <property type="match status" value="1"/>
</dbReference>
<protein>
    <submittedName>
        <fullName evidence="3">HAMP domain-containing protein</fullName>
    </submittedName>
</protein>
<keyword evidence="1" id="KW-1133">Transmembrane helix</keyword>
<dbReference type="Proteomes" id="UP000266426">
    <property type="component" value="Unassembled WGS sequence"/>
</dbReference>
<reference evidence="3 4" key="1">
    <citation type="journal article" date="2017" name="ISME J.">
        <title>Energy and carbon metabolisms in a deep terrestrial subsurface fluid microbial community.</title>
        <authorList>
            <person name="Momper L."/>
            <person name="Jungbluth S.P."/>
            <person name="Lee M.D."/>
            <person name="Amend J.P."/>
        </authorList>
    </citation>
    <scope>NUCLEOTIDE SEQUENCE [LARGE SCALE GENOMIC DNA]</scope>
    <source>
        <strain evidence="3">SURF_26</strain>
    </source>
</reference>
<dbReference type="PROSITE" id="PS50885">
    <property type="entry name" value="HAMP"/>
    <property type="match status" value="1"/>
</dbReference>
<dbReference type="SMART" id="SM00304">
    <property type="entry name" value="HAMP"/>
    <property type="match status" value="1"/>
</dbReference>
<evidence type="ECO:0000313" key="3">
    <source>
        <dbReference type="EMBL" id="RJP57019.1"/>
    </source>
</evidence>
<feature type="domain" description="HAMP" evidence="2">
    <location>
        <begin position="116"/>
        <end position="168"/>
    </location>
</feature>
<proteinExistence type="predicted"/>
<accession>A0A3A4QWE9</accession>
<dbReference type="SUPFAM" id="SSF158472">
    <property type="entry name" value="HAMP domain-like"/>
    <property type="match status" value="1"/>
</dbReference>
<evidence type="ECO:0000313" key="4">
    <source>
        <dbReference type="Proteomes" id="UP000266426"/>
    </source>
</evidence>
<evidence type="ECO:0000259" key="2">
    <source>
        <dbReference type="PROSITE" id="PS50885"/>
    </source>
</evidence>
<dbReference type="AlphaFoldDB" id="A0A3A4QWE9"/>
<gene>
    <name evidence="3" type="ORF">C4541_11115</name>
</gene>
<sequence>MPIKHITDKLNLNMEMIHMSSGRPPIFRRNYLVNKPLQLRITLAMVIEVALITASLSLILIHINQYYIGLITYFVGPAEAEQIALSDINKGIWMFLFGGVALSSIVFGLIGVFISHKVAGPLYRLKKAMGYVRNGEYSREIRFRKGDELHDMAVSFNEMSMSLEVRKEVDMLYIEKMEALVQQILSAPADSKVAGLSAKLTGLQQAIADLKENKQFIYSEPLEPWHEKKVHKHLKEQQKQTVSAQ</sequence>
<feature type="transmembrane region" description="Helical" evidence="1">
    <location>
        <begin position="92"/>
        <end position="114"/>
    </location>
</feature>
<dbReference type="GO" id="GO:0007165">
    <property type="term" value="P:signal transduction"/>
    <property type="evidence" value="ECO:0007669"/>
    <property type="project" value="InterPro"/>
</dbReference>
<evidence type="ECO:0000256" key="1">
    <source>
        <dbReference type="SAM" id="Phobius"/>
    </source>
</evidence>
<keyword evidence="1" id="KW-0472">Membrane</keyword>
<name>A0A3A4QWE9_9BACT</name>
<feature type="transmembrane region" description="Helical" evidence="1">
    <location>
        <begin position="37"/>
        <end position="63"/>
    </location>
</feature>
<comment type="caution">
    <text evidence="3">The sequence shown here is derived from an EMBL/GenBank/DDBJ whole genome shotgun (WGS) entry which is preliminary data.</text>
</comment>
<organism evidence="3 4">
    <name type="scientific">Candidatus Auribacter fodinae</name>
    <dbReference type="NCBI Taxonomy" id="2093366"/>
    <lineage>
        <taxon>Bacteria</taxon>
        <taxon>Pseudomonadati</taxon>
        <taxon>Candidatus Auribacterota</taxon>
        <taxon>Candidatus Auribacteria</taxon>
        <taxon>Candidatus Auribacterales</taxon>
        <taxon>Candidatus Auribacteraceae</taxon>
        <taxon>Candidatus Auribacter</taxon>
    </lineage>
</organism>
<keyword evidence="1" id="KW-0812">Transmembrane</keyword>
<dbReference type="CDD" id="cd06225">
    <property type="entry name" value="HAMP"/>
    <property type="match status" value="1"/>
</dbReference>